<feature type="transmembrane region" description="Helical" evidence="1">
    <location>
        <begin position="20"/>
        <end position="42"/>
    </location>
</feature>
<feature type="transmembrane region" description="Helical" evidence="1">
    <location>
        <begin position="265"/>
        <end position="282"/>
    </location>
</feature>
<keyword evidence="1" id="KW-0472">Membrane</keyword>
<evidence type="ECO:0008006" key="4">
    <source>
        <dbReference type="Google" id="ProtNLM"/>
    </source>
</evidence>
<dbReference type="EMBL" id="MRZV01000450">
    <property type="protein sequence ID" value="PIK49723.1"/>
    <property type="molecule type" value="Genomic_DNA"/>
</dbReference>
<feature type="transmembrane region" description="Helical" evidence="1">
    <location>
        <begin position="132"/>
        <end position="154"/>
    </location>
</feature>
<comment type="caution">
    <text evidence="2">The sequence shown here is derived from an EMBL/GenBank/DDBJ whole genome shotgun (WGS) entry which is preliminary data.</text>
</comment>
<dbReference type="AlphaFoldDB" id="A0A2G8KNZ0"/>
<keyword evidence="1" id="KW-0812">Transmembrane</keyword>
<gene>
    <name evidence="2" type="ORF">BSL78_13399</name>
</gene>
<feature type="transmembrane region" description="Helical" evidence="1">
    <location>
        <begin position="294"/>
        <end position="319"/>
    </location>
</feature>
<accession>A0A2G8KNZ0</accession>
<evidence type="ECO:0000313" key="3">
    <source>
        <dbReference type="Proteomes" id="UP000230750"/>
    </source>
</evidence>
<dbReference type="PANTHER" id="PTHR11319">
    <property type="entry name" value="G PROTEIN-COUPLED RECEPTOR-RELATED"/>
    <property type="match status" value="1"/>
</dbReference>
<feature type="transmembrane region" description="Helical" evidence="1">
    <location>
        <begin position="235"/>
        <end position="253"/>
    </location>
</feature>
<protein>
    <recommendedName>
        <fullName evidence="4">Transmembrane protein</fullName>
    </recommendedName>
</protein>
<sequence>MRLFVRPRCFDEKLDITPQAQFVIGTVSLLLIALIPVTFYQVKKVYAYLKHRSSATDVTSIHLRQLHHLKSRLFAFVVVLWFVFYPPVCSIIFSMYPRACKTFSLDHDKQYNITRLRADFDIDCNGLGTYHISAYIFTVSYVIAFPVTLLYLLWKNCSLSPTSEEKDEHNLLESDDGSDGPLLLNVARRDRSPPSWLNFLCENYKRDFWFWEIVELTRKVTQTLLITLFGWEDRLTVLLTTCISVLYLILHARYRPMKSSYEQRLQMFSLTVIFINVIVAANEVPDEHEDSIEVILVILNVIVLLIIVVELLVAIVMHIEHFGIANYMTATVRRLRTAHIQRREMTINE</sequence>
<dbReference type="PANTHER" id="PTHR11319:SF35">
    <property type="entry name" value="OUTER MEMBRANE PROTEIN PMPC-RELATED"/>
    <property type="match status" value="1"/>
</dbReference>
<reference evidence="2 3" key="1">
    <citation type="journal article" date="2017" name="PLoS Biol.">
        <title>The sea cucumber genome provides insights into morphological evolution and visceral regeneration.</title>
        <authorList>
            <person name="Zhang X."/>
            <person name="Sun L."/>
            <person name="Yuan J."/>
            <person name="Sun Y."/>
            <person name="Gao Y."/>
            <person name="Zhang L."/>
            <person name="Li S."/>
            <person name="Dai H."/>
            <person name="Hamel J.F."/>
            <person name="Liu C."/>
            <person name="Yu Y."/>
            <person name="Liu S."/>
            <person name="Lin W."/>
            <person name="Guo K."/>
            <person name="Jin S."/>
            <person name="Xu P."/>
            <person name="Storey K.B."/>
            <person name="Huan P."/>
            <person name="Zhang T."/>
            <person name="Zhou Y."/>
            <person name="Zhang J."/>
            <person name="Lin C."/>
            <person name="Li X."/>
            <person name="Xing L."/>
            <person name="Huo D."/>
            <person name="Sun M."/>
            <person name="Wang L."/>
            <person name="Mercier A."/>
            <person name="Li F."/>
            <person name="Yang H."/>
            <person name="Xiang J."/>
        </authorList>
    </citation>
    <scope>NUCLEOTIDE SEQUENCE [LARGE SCALE GENOMIC DNA]</scope>
    <source>
        <strain evidence="2">Shaxun</strain>
        <tissue evidence="2">Muscle</tissue>
    </source>
</reference>
<organism evidence="2 3">
    <name type="scientific">Stichopus japonicus</name>
    <name type="common">Sea cucumber</name>
    <dbReference type="NCBI Taxonomy" id="307972"/>
    <lineage>
        <taxon>Eukaryota</taxon>
        <taxon>Metazoa</taxon>
        <taxon>Echinodermata</taxon>
        <taxon>Eleutherozoa</taxon>
        <taxon>Echinozoa</taxon>
        <taxon>Holothuroidea</taxon>
        <taxon>Aspidochirotacea</taxon>
        <taxon>Aspidochirotida</taxon>
        <taxon>Stichopodidae</taxon>
        <taxon>Apostichopus</taxon>
    </lineage>
</organism>
<keyword evidence="1" id="KW-1133">Transmembrane helix</keyword>
<evidence type="ECO:0000313" key="2">
    <source>
        <dbReference type="EMBL" id="PIK49723.1"/>
    </source>
</evidence>
<evidence type="ECO:0000256" key="1">
    <source>
        <dbReference type="SAM" id="Phobius"/>
    </source>
</evidence>
<feature type="transmembrane region" description="Helical" evidence="1">
    <location>
        <begin position="73"/>
        <end position="96"/>
    </location>
</feature>
<dbReference type="Proteomes" id="UP000230750">
    <property type="component" value="Unassembled WGS sequence"/>
</dbReference>
<name>A0A2G8KNZ0_STIJA</name>
<keyword evidence="3" id="KW-1185">Reference proteome</keyword>
<proteinExistence type="predicted"/>
<dbReference type="OrthoDB" id="205145at2759"/>